<feature type="compositionally biased region" description="Low complexity" evidence="1">
    <location>
        <begin position="964"/>
        <end position="976"/>
    </location>
</feature>
<feature type="compositionally biased region" description="Polar residues" evidence="1">
    <location>
        <begin position="953"/>
        <end position="963"/>
    </location>
</feature>
<dbReference type="PANTHER" id="PTHR16148">
    <property type="entry name" value="NF-KAPPA-B-REPRESSING FACTOR-RELATED"/>
    <property type="match status" value="1"/>
</dbReference>
<evidence type="ECO:0000313" key="2">
    <source>
        <dbReference type="EMBL" id="CAE8618886.1"/>
    </source>
</evidence>
<organism evidence="2 3">
    <name type="scientific">Polarella glacialis</name>
    <name type="common">Dinoflagellate</name>
    <dbReference type="NCBI Taxonomy" id="89957"/>
    <lineage>
        <taxon>Eukaryota</taxon>
        <taxon>Sar</taxon>
        <taxon>Alveolata</taxon>
        <taxon>Dinophyceae</taxon>
        <taxon>Suessiales</taxon>
        <taxon>Suessiaceae</taxon>
        <taxon>Polarella</taxon>
    </lineage>
</organism>
<keyword evidence="3" id="KW-1185">Reference proteome</keyword>
<accession>A0A813FXW8</accession>
<sequence>MAGLGSDPAFQNYVPQYDIYGHRHISKPYKDKTDIFQKEIRHPKWLEPPPAIKTRTELQQARKQSRIPHKSYDFDGDGVVGQLDYFVGKCFDGDADGRLTTGERRQAEKALNNGFLDKYVRGLDATGDVPRGCFVRQRRGIVTAADNTQEISSKTYQPHFNAHKVPEISTQTALALSRLSEAKGAGLVNGERWAAVCAPIIEPQPSNHITAPRTNPISHIGQRAEGDHQLARVRGGLLPMSTAVNPEREYKTVGIERVNKPLFATRGQLMETRKEAMKRESEDLRAKGDEVCVPLSVRKAERDSTEFEFRRPIQDPMTLTRLRDSRRRDKIEYDMQHFGFQQVAPREYPKFSDHPDIPFWVSDPANGGAPGRHPPAAIPRTLSEPVFKITEMAFRDEARETTEALPEQAQSLAAGRQAHEKPVYGSKTVKRWSADMLERGQGRNQPRLFDNIQPVRIGPKDLESLDLTSSLEPVRSAALRARANERKSNAQNPRRSQLWSDPMESSRVPTGSIFAARPQGSREAYSLESASAMLRSATDPSFSTSPGVRRPLVTAVMSSDAIIRAPPPGPMPDMTKPQEPRFYGGATGPGLKTQLSATGVRSGGFQRLDATQVCTALLSPNGGGGLLRQGEEDVGCRDSWGAQRQLACGYTVTLIHSKLCSNTWPGREQLSRRLASALPSGSVQVRVLCPSGQFLPSFDLEVRVVSSPPSAANSSRRKKLQPPLPEGEADGSLERWEPVNEQEVSDADGIISGRASGGICQIYGVPLQAELEICARHPALATQAVRLVTSQTIAVITFVCDVALRLWVVDAPTGLAVFAADPTTPDARLPERGRPMVGSVELTNGELVAVEGLLRMPWRGVRSEFKGVRVLSTSRRAVDEEVAKSQTAPAVHVLGVDVAEALGTELPTKGLMKSWLPNQVTSPQIVLRRSRCSALFEATRVLIGVLQTSLVPTSPSPAFSPTLSAEEASPSKSPSPQVGSRSLAQEMAGFAKLLDSSCRAMETFMWAAGQQWRQCTLTVSTSGADVGTAYKACLLTVSSEPGFLEAARLCRELETSGQAEEMRKELDRLEAATAREPVGERLAAAYAGAARMKPWLDAFCGQVASEVHPCCEVQQADLKGVCGSTRALEKATLLPERGPPWDLVRCRLVCQQDILRTVTALQQACADCGPSVSLVCASANFPDVGSMRSASCSDAGAVVVNLAWRGPDSTDPPQVGEIQIVHRALHQAAEGLAESIGGCQFFSQLHERLVLSASSEGGNLHPVGAIALLKQLNVPGYHPAVPECESLSITMTGLGQRDHIAIALLPAPEVRLQVVMPGSRLPLSKVRVQAEDEQAVTDDEGWCTMLLRPGAHSLRLRHGAFSDGWVRQQLLVSSMSPKFEVPMPMTLSVWRSPISVRGEICAWEYWIGALPGSGKGVQRFSGVVVSKRGQELQVIDGQAVLRVGPAVALGDEARAGAGPPPPSDPLAGFSLEPPFARRLQGGAVAQRLPGDWQPWSLGFRPAGPLLPPGSGASDVEVCARTRCCGKGISGVSISVYSKVGEAGQVATTDKHGICRLSRIGKGQEQIVRFKHGALDGHFSVCPASAELPAELPVFFEPLVWLFTVGGTHGQRILKASAGEGGAGSLPEDAEAFTGLLFDEEGAQIPGLQVSGSEAPVPAVAWKLQAEGGSSCPVLRLLRARAKQVGFEWCAAAHEPSGPNPEATCHLEGMLLSGIPVTLGWLRPVIEVLHVDGRVLVLPAEDCPTVGLAAELLAKQLGLKDASSLVLALAEEGAETQESEPEGGPEAGSTQPAALVALDADEPLVPGRPLRLLCRLKVQVTYGYSHLGLPGATVALQHLGQRGVGGIPSGSSGFCEILAPAGHQVIDIQHPLLGKAPKTLEVEVDKLDMTLHFTAPSLLYVYAQAPSAESGDFAPTGVWICAQPQHLPAAAWPVSGKLRVVPLEGDRNKDLGSNKDLESSLDGVMLRSVILGCEAVGSSGRRAALPCGGLVFEHLGSEGGFIWRQAVPTILEQKADWEVMLQGPVLVGELLPPVVVRCHRPGEAVREEKFPATECRSAGDVCAALATQFGLQSKQLVVFLAEQRLADHDEVAPWLPVDIWPAAEIEVSVRTKCCLAGLPGVSVRLSQDYATTGTLISEGDFLHLGARVADQSGRLGEVTASAPDGDDLVVKFDDGAVVRLPCEGLEPYGEWKRGETDADGCYRSTANSCRHRLELKHPSYGEASGGRSVQFVQGRHDQPVRLESSPELSFYLYTEPLAAPSAGRRVCICLGADQVPAGAQAVERASVILRRPGSEGAEGCQRVPLAKSGLPAFVRLPSSWGNSEPGLQCPLECIELELEDDSLAWRGAPQVFEPGSSEPCLFARLSSGPVAIGSLMPAVAVHVRSNEGTRVLRFVLEECLTVGSLREQLAVRLGQPREAIGLFGVEGPNNNDNNNDNNDNNDNNVNNNSSNSNNNNKNNDNNDNNNSSAALDDAVSTEGVRELQAGFLVPLRLQVLVPEGTGGGPGEGLGGVVVEVDGVECGRTAADGLLELLCRDGERSVRLRHPASFGPEGRSLGNLRLTVGQTLQHRIFADVRLYFYATDPDPEPEDDGQESEDGEARESAESAVSVPQPCMVWACASKDQMPEAAFGFEGRATARGLGGEELVVAELSKDHSAGMLVLAGLEAESQSSSSSQLCSLGSLRLEASRPGFVWRAKDPSPLAERAAELGGSEYLRLLECPVALGFLDPALRVAVADQSKPAMHLSVLEHASVGALRAHLCERLGVQAGALRLRLVGGQPLNDDAEATATGWEVLAEEVAPVTLRAVTSCCGEPLAGAEVTLDGTRCGETDAGGCCIVTASLGAHAIGFNHPLLGPRARGPLDVEVVRGESANTVIHRIDARLFIYATDPEEDLDAEAAEQDPEDGPIYDSSCAWLAADP</sequence>
<protein>
    <submittedName>
        <fullName evidence="2">Uncharacterized protein</fullName>
    </submittedName>
</protein>
<feature type="compositionally biased region" description="Acidic residues" evidence="1">
    <location>
        <begin position="2583"/>
        <end position="2596"/>
    </location>
</feature>
<feature type="region of interest" description="Disordered" evidence="1">
    <location>
        <begin position="2422"/>
        <end position="2474"/>
    </location>
</feature>
<evidence type="ECO:0000256" key="1">
    <source>
        <dbReference type="SAM" id="MobiDB-lite"/>
    </source>
</evidence>
<feature type="region of interest" description="Disordered" evidence="1">
    <location>
        <begin position="2581"/>
        <end position="2607"/>
    </location>
</feature>
<evidence type="ECO:0000313" key="3">
    <source>
        <dbReference type="Proteomes" id="UP000654075"/>
    </source>
</evidence>
<name>A0A813FXW8_POLGL</name>
<feature type="region of interest" description="Disordered" evidence="1">
    <location>
        <begin position="481"/>
        <end position="509"/>
    </location>
</feature>
<feature type="compositionally biased region" description="Low complexity" evidence="1">
    <location>
        <begin position="2428"/>
        <end position="2467"/>
    </location>
</feature>
<proteinExistence type="predicted"/>
<dbReference type="OrthoDB" id="439828at2759"/>
<feature type="region of interest" description="Disordered" evidence="1">
    <location>
        <begin position="953"/>
        <end position="981"/>
    </location>
</feature>
<dbReference type="PANTHER" id="PTHR16148:SF14">
    <property type="entry name" value="MYND-TYPE DOMAIN-CONTAINING PROTEIN"/>
    <property type="match status" value="1"/>
</dbReference>
<gene>
    <name evidence="2" type="ORF">PGLA1383_LOCUS36482</name>
</gene>
<feature type="region of interest" description="Disordered" evidence="1">
    <location>
        <begin position="708"/>
        <end position="732"/>
    </location>
</feature>
<dbReference type="Proteomes" id="UP000654075">
    <property type="component" value="Unassembled WGS sequence"/>
</dbReference>
<reference evidence="2" key="1">
    <citation type="submission" date="2021-02" db="EMBL/GenBank/DDBJ databases">
        <authorList>
            <person name="Dougan E. K."/>
            <person name="Rhodes N."/>
            <person name="Thang M."/>
            <person name="Chan C."/>
        </authorList>
    </citation>
    <scope>NUCLEOTIDE SEQUENCE</scope>
</reference>
<comment type="caution">
    <text evidence="2">The sequence shown here is derived from an EMBL/GenBank/DDBJ whole genome shotgun (WGS) entry which is preliminary data.</text>
</comment>
<dbReference type="EMBL" id="CAJNNV010026728">
    <property type="protein sequence ID" value="CAE8618886.1"/>
    <property type="molecule type" value="Genomic_DNA"/>
</dbReference>
<feature type="non-terminal residue" evidence="2">
    <location>
        <position position="2919"/>
    </location>
</feature>
<feature type="compositionally biased region" description="Polar residues" evidence="1">
    <location>
        <begin position="489"/>
        <end position="499"/>
    </location>
</feature>